<protein>
    <submittedName>
        <fullName evidence="1">Uncharacterized protein</fullName>
    </submittedName>
</protein>
<organism evidence="1 2">
    <name type="scientific">Smallanthus sonchifolius</name>
    <dbReference type="NCBI Taxonomy" id="185202"/>
    <lineage>
        <taxon>Eukaryota</taxon>
        <taxon>Viridiplantae</taxon>
        <taxon>Streptophyta</taxon>
        <taxon>Embryophyta</taxon>
        <taxon>Tracheophyta</taxon>
        <taxon>Spermatophyta</taxon>
        <taxon>Magnoliopsida</taxon>
        <taxon>eudicotyledons</taxon>
        <taxon>Gunneridae</taxon>
        <taxon>Pentapetalae</taxon>
        <taxon>asterids</taxon>
        <taxon>campanulids</taxon>
        <taxon>Asterales</taxon>
        <taxon>Asteraceae</taxon>
        <taxon>Asteroideae</taxon>
        <taxon>Heliantheae alliance</taxon>
        <taxon>Millerieae</taxon>
        <taxon>Smallanthus</taxon>
    </lineage>
</organism>
<name>A0ACB9FYT0_9ASTR</name>
<dbReference type="Proteomes" id="UP001056120">
    <property type="component" value="Linkage Group LG15"/>
</dbReference>
<proteinExistence type="predicted"/>
<sequence length="99" mass="11305">MWTIILKFGEEVQDKLGDEVEYKLGRTYQVKDIEATEDQDLNNSIKDRSRRKQSKNKGGSSGATVLGCSFEYNGGSFDSKTWRCIKKTWRSVKKRTGCS</sequence>
<reference evidence="2" key="1">
    <citation type="journal article" date="2022" name="Mol. Ecol. Resour.">
        <title>The genomes of chicory, endive, great burdock and yacon provide insights into Asteraceae palaeo-polyploidization history and plant inulin production.</title>
        <authorList>
            <person name="Fan W."/>
            <person name="Wang S."/>
            <person name="Wang H."/>
            <person name="Wang A."/>
            <person name="Jiang F."/>
            <person name="Liu H."/>
            <person name="Zhao H."/>
            <person name="Xu D."/>
            <person name="Zhang Y."/>
        </authorList>
    </citation>
    <scope>NUCLEOTIDE SEQUENCE [LARGE SCALE GENOMIC DNA]</scope>
    <source>
        <strain evidence="2">cv. Yunnan</strain>
    </source>
</reference>
<gene>
    <name evidence="1" type="ORF">L1987_46093</name>
</gene>
<accession>A0ACB9FYT0</accession>
<comment type="caution">
    <text evidence="1">The sequence shown here is derived from an EMBL/GenBank/DDBJ whole genome shotgun (WGS) entry which is preliminary data.</text>
</comment>
<evidence type="ECO:0000313" key="1">
    <source>
        <dbReference type="EMBL" id="KAI3776317.1"/>
    </source>
</evidence>
<evidence type="ECO:0000313" key="2">
    <source>
        <dbReference type="Proteomes" id="UP001056120"/>
    </source>
</evidence>
<keyword evidence="2" id="KW-1185">Reference proteome</keyword>
<dbReference type="EMBL" id="CM042032">
    <property type="protein sequence ID" value="KAI3776317.1"/>
    <property type="molecule type" value="Genomic_DNA"/>
</dbReference>
<reference evidence="1 2" key="2">
    <citation type="journal article" date="2022" name="Mol. Ecol. Resour.">
        <title>The genomes of chicory, endive, great burdock and yacon provide insights into Asteraceae paleo-polyploidization history and plant inulin production.</title>
        <authorList>
            <person name="Fan W."/>
            <person name="Wang S."/>
            <person name="Wang H."/>
            <person name="Wang A."/>
            <person name="Jiang F."/>
            <person name="Liu H."/>
            <person name="Zhao H."/>
            <person name="Xu D."/>
            <person name="Zhang Y."/>
        </authorList>
    </citation>
    <scope>NUCLEOTIDE SEQUENCE [LARGE SCALE GENOMIC DNA]</scope>
    <source>
        <strain evidence="2">cv. Yunnan</strain>
        <tissue evidence="1">Leaves</tissue>
    </source>
</reference>